<gene>
    <name evidence="5" type="ORF">SAMN06296241_0056</name>
</gene>
<dbReference type="PANTHER" id="PTHR43398">
    <property type="entry name" value="DOLICHOL-PHOSPHATE MANNOSYLTRANSFERASE SUBUNIT 1"/>
    <property type="match status" value="1"/>
</dbReference>
<dbReference type="GO" id="GO:0004582">
    <property type="term" value="F:dolichyl-phosphate beta-D-mannosyltransferase activity"/>
    <property type="evidence" value="ECO:0007669"/>
    <property type="project" value="InterPro"/>
</dbReference>
<dbReference type="GO" id="GO:0016020">
    <property type="term" value="C:membrane"/>
    <property type="evidence" value="ECO:0007669"/>
    <property type="project" value="GOC"/>
</dbReference>
<keyword evidence="6" id="KW-1185">Reference proteome</keyword>
<dbReference type="Proteomes" id="UP000219193">
    <property type="component" value="Unassembled WGS sequence"/>
</dbReference>
<name>A0A285X0M2_9FLAO</name>
<evidence type="ECO:0000256" key="2">
    <source>
        <dbReference type="ARBA" id="ARBA00022676"/>
    </source>
</evidence>
<evidence type="ECO:0000313" key="5">
    <source>
        <dbReference type="EMBL" id="SOC78546.1"/>
    </source>
</evidence>
<dbReference type="InterPro" id="IPR039528">
    <property type="entry name" value="DPM1-like"/>
</dbReference>
<dbReference type="Gene3D" id="3.90.550.10">
    <property type="entry name" value="Spore Coat Polysaccharide Biosynthesis Protein SpsA, Chain A"/>
    <property type="match status" value="1"/>
</dbReference>
<accession>A0A285X0M2</accession>
<dbReference type="Pfam" id="PF00535">
    <property type="entry name" value="Glycos_transf_2"/>
    <property type="match status" value="1"/>
</dbReference>
<dbReference type="InterPro" id="IPR001173">
    <property type="entry name" value="Glyco_trans_2-like"/>
</dbReference>
<feature type="domain" description="Glycosyltransferase 2-like" evidence="4">
    <location>
        <begin position="7"/>
        <end position="173"/>
    </location>
</feature>
<keyword evidence="2 5" id="KW-0328">Glycosyltransferase</keyword>
<dbReference type="InterPro" id="IPR029044">
    <property type="entry name" value="Nucleotide-diphossugar_trans"/>
</dbReference>
<comment type="similarity">
    <text evidence="1">Belongs to the glycosyltransferase 2 family.</text>
</comment>
<evidence type="ECO:0000256" key="1">
    <source>
        <dbReference type="ARBA" id="ARBA00006739"/>
    </source>
</evidence>
<dbReference type="SUPFAM" id="SSF53448">
    <property type="entry name" value="Nucleotide-diphospho-sugar transferases"/>
    <property type="match status" value="1"/>
</dbReference>
<organism evidence="5 6">
    <name type="scientific">Salinimicrobium sediminis</name>
    <dbReference type="NCBI Taxonomy" id="1343891"/>
    <lineage>
        <taxon>Bacteria</taxon>
        <taxon>Pseudomonadati</taxon>
        <taxon>Bacteroidota</taxon>
        <taxon>Flavobacteriia</taxon>
        <taxon>Flavobacteriales</taxon>
        <taxon>Flavobacteriaceae</taxon>
        <taxon>Salinimicrobium</taxon>
    </lineage>
</organism>
<dbReference type="EMBL" id="OCMF01000001">
    <property type="protein sequence ID" value="SOC78546.1"/>
    <property type="molecule type" value="Genomic_DNA"/>
</dbReference>
<dbReference type="PANTHER" id="PTHR43398:SF1">
    <property type="entry name" value="DOLICHOL-PHOSPHATE MANNOSYLTRANSFERASE SUBUNIT 1"/>
    <property type="match status" value="1"/>
</dbReference>
<evidence type="ECO:0000313" key="6">
    <source>
        <dbReference type="Proteomes" id="UP000219193"/>
    </source>
</evidence>
<sequence>MKSDFAVIVPLANESSDFHPFVSSLTEVLDGLGTGTIYFIVDKVSRDNTLELCMTLSRSDVRFITVWAPENKNVVDAYLRGYREALNNGHQIIIEMDAGLSHDPKALPMFLRVLNEGNECAFGSRFINGGSICDSTWKRSFLSKFGTILSNVLLGTKLYDMTSGYQGFHAHIVNRFVDYKLLSKAHFYQTELRYLLRKSRYAEIPIHYRAPSPSVSQKAIKNSFQVLLHYFFLRLRFKTPVV</sequence>
<proteinExistence type="inferred from homology"/>
<evidence type="ECO:0000259" key="4">
    <source>
        <dbReference type="Pfam" id="PF00535"/>
    </source>
</evidence>
<evidence type="ECO:0000256" key="3">
    <source>
        <dbReference type="ARBA" id="ARBA00022679"/>
    </source>
</evidence>
<keyword evidence="3 5" id="KW-0808">Transferase</keyword>
<reference evidence="6" key="1">
    <citation type="submission" date="2017-09" db="EMBL/GenBank/DDBJ databases">
        <authorList>
            <person name="Varghese N."/>
            <person name="Submissions S."/>
        </authorList>
    </citation>
    <scope>NUCLEOTIDE SEQUENCE [LARGE SCALE GENOMIC DNA]</scope>
    <source>
        <strain evidence="6">CGMCC 1.12641</strain>
    </source>
</reference>
<protein>
    <submittedName>
        <fullName evidence="5">Dolichol-phosphate mannosyltransferase</fullName>
    </submittedName>
</protein>
<dbReference type="RefSeq" id="WP_218839718.1">
    <property type="nucleotide sequence ID" value="NZ_OCMF01000001.1"/>
</dbReference>
<dbReference type="GO" id="GO:0009247">
    <property type="term" value="P:glycolipid biosynthetic process"/>
    <property type="evidence" value="ECO:0007669"/>
    <property type="project" value="TreeGrafter"/>
</dbReference>
<dbReference type="AlphaFoldDB" id="A0A285X0M2"/>